<evidence type="ECO:0000256" key="3">
    <source>
        <dbReference type="ARBA" id="ARBA00022679"/>
    </source>
</evidence>
<protein>
    <submittedName>
        <fullName evidence="10">Glycosyltransferase family 2 protein</fullName>
        <ecNumber evidence="10">2.4.-.-</ecNumber>
    </submittedName>
</protein>
<evidence type="ECO:0000256" key="7">
    <source>
        <dbReference type="ARBA" id="ARBA00023136"/>
    </source>
</evidence>
<evidence type="ECO:0000313" key="11">
    <source>
        <dbReference type="Proteomes" id="UP001236507"/>
    </source>
</evidence>
<dbReference type="RefSeq" id="WP_283343748.1">
    <property type="nucleotide sequence ID" value="NZ_JASHIF010000004.1"/>
</dbReference>
<dbReference type="PANTHER" id="PTHR48090">
    <property type="entry name" value="UNDECAPRENYL-PHOSPHATE 4-DEOXY-4-FORMAMIDO-L-ARABINOSE TRANSFERASE-RELATED"/>
    <property type="match status" value="1"/>
</dbReference>
<keyword evidence="3 10" id="KW-0808">Transferase</keyword>
<keyword evidence="1" id="KW-1003">Cell membrane</keyword>
<evidence type="ECO:0000256" key="5">
    <source>
        <dbReference type="ARBA" id="ARBA00022985"/>
    </source>
</evidence>
<organism evidence="10 11">
    <name type="scientific">Flectobacillus roseus</name>
    <dbReference type="NCBI Taxonomy" id="502259"/>
    <lineage>
        <taxon>Bacteria</taxon>
        <taxon>Pseudomonadati</taxon>
        <taxon>Bacteroidota</taxon>
        <taxon>Cytophagia</taxon>
        <taxon>Cytophagales</taxon>
        <taxon>Flectobacillaceae</taxon>
        <taxon>Flectobacillus</taxon>
    </lineage>
</organism>
<dbReference type="CDD" id="cd04187">
    <property type="entry name" value="DPM1_like_bac"/>
    <property type="match status" value="1"/>
</dbReference>
<accession>A0ABT6Y5P2</accession>
<name>A0ABT6Y5P2_9BACT</name>
<dbReference type="SUPFAM" id="SSF53448">
    <property type="entry name" value="Nucleotide-diphospho-sugar transferases"/>
    <property type="match status" value="1"/>
</dbReference>
<gene>
    <name evidence="10" type="ORF">QM524_05055</name>
</gene>
<keyword evidence="11" id="KW-1185">Reference proteome</keyword>
<feature type="transmembrane region" description="Helical" evidence="8">
    <location>
        <begin position="231"/>
        <end position="250"/>
    </location>
</feature>
<reference evidence="10 11" key="1">
    <citation type="submission" date="2023-05" db="EMBL/GenBank/DDBJ databases">
        <title>Novel species of genus Flectobacillus isolated from stream in China.</title>
        <authorList>
            <person name="Lu H."/>
        </authorList>
    </citation>
    <scope>NUCLEOTIDE SEQUENCE [LARGE SCALE GENOMIC DNA]</scope>
    <source>
        <strain evidence="10 11">KCTC 42575</strain>
    </source>
</reference>
<dbReference type="Proteomes" id="UP001236507">
    <property type="component" value="Unassembled WGS sequence"/>
</dbReference>
<dbReference type="InterPro" id="IPR001173">
    <property type="entry name" value="Glyco_trans_2-like"/>
</dbReference>
<evidence type="ECO:0000259" key="9">
    <source>
        <dbReference type="Pfam" id="PF00535"/>
    </source>
</evidence>
<dbReference type="InterPro" id="IPR050256">
    <property type="entry name" value="Glycosyltransferase_2"/>
</dbReference>
<evidence type="ECO:0000256" key="1">
    <source>
        <dbReference type="ARBA" id="ARBA00022475"/>
    </source>
</evidence>
<evidence type="ECO:0000256" key="8">
    <source>
        <dbReference type="SAM" id="Phobius"/>
    </source>
</evidence>
<keyword evidence="5" id="KW-0448">Lipopolysaccharide biosynthesis</keyword>
<keyword evidence="2 10" id="KW-0328">Glycosyltransferase</keyword>
<evidence type="ECO:0000256" key="2">
    <source>
        <dbReference type="ARBA" id="ARBA00022676"/>
    </source>
</evidence>
<dbReference type="GO" id="GO:0016757">
    <property type="term" value="F:glycosyltransferase activity"/>
    <property type="evidence" value="ECO:0007669"/>
    <property type="project" value="UniProtKB-KW"/>
</dbReference>
<evidence type="ECO:0000256" key="4">
    <source>
        <dbReference type="ARBA" id="ARBA00022692"/>
    </source>
</evidence>
<comment type="caution">
    <text evidence="10">The sequence shown here is derived from an EMBL/GenBank/DDBJ whole genome shotgun (WGS) entry which is preliminary data.</text>
</comment>
<dbReference type="PANTHER" id="PTHR48090:SF3">
    <property type="entry name" value="UNDECAPRENYL-PHOSPHATE 4-DEOXY-4-FORMAMIDO-L-ARABINOSE TRANSFERASE"/>
    <property type="match status" value="1"/>
</dbReference>
<evidence type="ECO:0000256" key="6">
    <source>
        <dbReference type="ARBA" id="ARBA00022989"/>
    </source>
</evidence>
<feature type="domain" description="Glycosyltransferase 2-like" evidence="9">
    <location>
        <begin position="4"/>
        <end position="123"/>
    </location>
</feature>
<keyword evidence="7 8" id="KW-0472">Membrane</keyword>
<dbReference type="EMBL" id="JASHIF010000004">
    <property type="protein sequence ID" value="MDI9858566.1"/>
    <property type="molecule type" value="Genomic_DNA"/>
</dbReference>
<dbReference type="InterPro" id="IPR029044">
    <property type="entry name" value="Nucleotide-diphossugar_trans"/>
</dbReference>
<feature type="transmembrane region" description="Helical" evidence="8">
    <location>
        <begin position="256"/>
        <end position="278"/>
    </location>
</feature>
<evidence type="ECO:0000313" key="10">
    <source>
        <dbReference type="EMBL" id="MDI9858566.1"/>
    </source>
</evidence>
<keyword evidence="6 8" id="KW-1133">Transmembrane helix</keyword>
<dbReference type="Pfam" id="PF00535">
    <property type="entry name" value="Glycos_transf_2"/>
    <property type="match status" value="1"/>
</dbReference>
<keyword evidence="4 8" id="KW-0812">Transmembrane</keyword>
<dbReference type="EC" id="2.4.-.-" evidence="10"/>
<sequence length="301" mass="33785">MLLSVVIPVYKGAQSIGSLVSKLHETLQGISFEIVLVNDGSPDNSEEVCAALALRYPRVSFISLRRNFGEFNAVICGLNHTKGHFTVIIDDDFQNPPSEILKLLNKAQSDNLDVVYSYYEDKKHHYVRNVGSWLVNQMTTYLFGKPKDLYLSSFKLIKKEVVTEICKYTGPYPYIDALIFRVTKNVGRVLVEHHARTEGQSSYTVQKLIALFLSILFGYSLLPVRIILSTGLISLGISFVFLLIQLLGFVDFSATFYAICILGSIQVIGLGIIGEYVAKDFLTQNNHPQFVIKSKHINHAE</sequence>
<proteinExistence type="predicted"/>
<dbReference type="Gene3D" id="3.90.550.10">
    <property type="entry name" value="Spore Coat Polysaccharide Biosynthesis Protein SpsA, Chain A"/>
    <property type="match status" value="1"/>
</dbReference>